<feature type="chain" id="PRO_5022764995" evidence="1">
    <location>
        <begin position="20"/>
        <end position="62"/>
    </location>
</feature>
<keyword evidence="3" id="KW-1185">Reference proteome</keyword>
<feature type="signal peptide" evidence="1">
    <location>
        <begin position="1"/>
        <end position="19"/>
    </location>
</feature>
<comment type="caution">
    <text evidence="2">The sequence shown here is derived from an EMBL/GenBank/DDBJ whole genome shotgun (WGS) entry which is preliminary data.</text>
</comment>
<protein>
    <submittedName>
        <fullName evidence="2">Uncharacterized protein</fullName>
    </submittedName>
</protein>
<evidence type="ECO:0000313" key="3">
    <source>
        <dbReference type="Proteomes" id="UP000324222"/>
    </source>
</evidence>
<dbReference type="Proteomes" id="UP000324222">
    <property type="component" value="Unassembled WGS sequence"/>
</dbReference>
<proteinExistence type="predicted"/>
<accession>A0A5B7GTU8</accession>
<dbReference type="EMBL" id="VSRR010018129">
    <property type="protein sequence ID" value="MPC61009.1"/>
    <property type="molecule type" value="Genomic_DNA"/>
</dbReference>
<dbReference type="AlphaFoldDB" id="A0A5B7GTU8"/>
<sequence length="62" mass="6880">MFSCLLRLLHHIACRMTRAGQPALLSLLHPPSTARPSPSKVRSHLSLVFTSFPQDSLDALKQ</sequence>
<evidence type="ECO:0000256" key="1">
    <source>
        <dbReference type="SAM" id="SignalP"/>
    </source>
</evidence>
<gene>
    <name evidence="2" type="ORF">E2C01_055071</name>
</gene>
<name>A0A5B7GTU8_PORTR</name>
<organism evidence="2 3">
    <name type="scientific">Portunus trituberculatus</name>
    <name type="common">Swimming crab</name>
    <name type="synonym">Neptunus trituberculatus</name>
    <dbReference type="NCBI Taxonomy" id="210409"/>
    <lineage>
        <taxon>Eukaryota</taxon>
        <taxon>Metazoa</taxon>
        <taxon>Ecdysozoa</taxon>
        <taxon>Arthropoda</taxon>
        <taxon>Crustacea</taxon>
        <taxon>Multicrustacea</taxon>
        <taxon>Malacostraca</taxon>
        <taxon>Eumalacostraca</taxon>
        <taxon>Eucarida</taxon>
        <taxon>Decapoda</taxon>
        <taxon>Pleocyemata</taxon>
        <taxon>Brachyura</taxon>
        <taxon>Eubrachyura</taxon>
        <taxon>Portunoidea</taxon>
        <taxon>Portunidae</taxon>
        <taxon>Portuninae</taxon>
        <taxon>Portunus</taxon>
    </lineage>
</organism>
<reference evidence="2 3" key="1">
    <citation type="submission" date="2019-05" db="EMBL/GenBank/DDBJ databases">
        <title>Another draft genome of Portunus trituberculatus and its Hox gene families provides insights of decapod evolution.</title>
        <authorList>
            <person name="Jeong J.-H."/>
            <person name="Song I."/>
            <person name="Kim S."/>
            <person name="Choi T."/>
            <person name="Kim D."/>
            <person name="Ryu S."/>
            <person name="Kim W."/>
        </authorList>
    </citation>
    <scope>NUCLEOTIDE SEQUENCE [LARGE SCALE GENOMIC DNA]</scope>
    <source>
        <tissue evidence="2">Muscle</tissue>
    </source>
</reference>
<keyword evidence="1" id="KW-0732">Signal</keyword>
<evidence type="ECO:0000313" key="2">
    <source>
        <dbReference type="EMBL" id="MPC61009.1"/>
    </source>
</evidence>